<keyword evidence="3" id="KW-1185">Reference proteome</keyword>
<evidence type="ECO:0000313" key="2">
    <source>
        <dbReference type="EMBL" id="GFR89698.1"/>
    </source>
</evidence>
<gene>
    <name evidence="2" type="ORF">ElyMa_004285600</name>
</gene>
<reference evidence="2 3" key="1">
    <citation type="journal article" date="2021" name="Elife">
        <title>Chloroplast acquisition without the gene transfer in kleptoplastic sea slugs, Plakobranchus ocellatus.</title>
        <authorList>
            <person name="Maeda T."/>
            <person name="Takahashi S."/>
            <person name="Yoshida T."/>
            <person name="Shimamura S."/>
            <person name="Takaki Y."/>
            <person name="Nagai Y."/>
            <person name="Toyoda A."/>
            <person name="Suzuki Y."/>
            <person name="Arimoto A."/>
            <person name="Ishii H."/>
            <person name="Satoh N."/>
            <person name="Nishiyama T."/>
            <person name="Hasebe M."/>
            <person name="Maruyama T."/>
            <person name="Minagawa J."/>
            <person name="Obokata J."/>
            <person name="Shigenobu S."/>
        </authorList>
    </citation>
    <scope>NUCLEOTIDE SEQUENCE [LARGE SCALE GENOMIC DNA]</scope>
</reference>
<dbReference type="AlphaFoldDB" id="A0AAV4GW12"/>
<dbReference type="EMBL" id="BMAT01008636">
    <property type="protein sequence ID" value="GFR89698.1"/>
    <property type="molecule type" value="Genomic_DNA"/>
</dbReference>
<name>A0AAV4GW12_9GAST</name>
<sequence length="68" mass="6985">MCRGKDGNEGDGSGGIHYIIGGITGVGLALVVVSAVAVFFYKPELLGKTPRESGDAYEAEKVVVESGL</sequence>
<evidence type="ECO:0000256" key="1">
    <source>
        <dbReference type="SAM" id="Phobius"/>
    </source>
</evidence>
<feature type="transmembrane region" description="Helical" evidence="1">
    <location>
        <begin position="16"/>
        <end position="41"/>
    </location>
</feature>
<evidence type="ECO:0000313" key="3">
    <source>
        <dbReference type="Proteomes" id="UP000762676"/>
    </source>
</evidence>
<keyword evidence="1" id="KW-0472">Membrane</keyword>
<keyword evidence="1" id="KW-1133">Transmembrane helix</keyword>
<dbReference type="Proteomes" id="UP000762676">
    <property type="component" value="Unassembled WGS sequence"/>
</dbReference>
<organism evidence="2 3">
    <name type="scientific">Elysia marginata</name>
    <dbReference type="NCBI Taxonomy" id="1093978"/>
    <lineage>
        <taxon>Eukaryota</taxon>
        <taxon>Metazoa</taxon>
        <taxon>Spiralia</taxon>
        <taxon>Lophotrochozoa</taxon>
        <taxon>Mollusca</taxon>
        <taxon>Gastropoda</taxon>
        <taxon>Heterobranchia</taxon>
        <taxon>Euthyneura</taxon>
        <taxon>Panpulmonata</taxon>
        <taxon>Sacoglossa</taxon>
        <taxon>Placobranchoidea</taxon>
        <taxon>Plakobranchidae</taxon>
        <taxon>Elysia</taxon>
    </lineage>
</organism>
<protein>
    <submittedName>
        <fullName evidence="2">Uncharacterized protein</fullName>
    </submittedName>
</protein>
<proteinExistence type="predicted"/>
<comment type="caution">
    <text evidence="2">The sequence shown here is derived from an EMBL/GenBank/DDBJ whole genome shotgun (WGS) entry which is preliminary data.</text>
</comment>
<keyword evidence="1" id="KW-0812">Transmembrane</keyword>
<accession>A0AAV4GW12</accession>